<name>A0A1Z4N440_9CYAN</name>
<feature type="region of interest" description="Disordered" evidence="1">
    <location>
        <begin position="245"/>
        <end position="273"/>
    </location>
</feature>
<protein>
    <submittedName>
        <fullName evidence="2">Uncharacterized protein</fullName>
    </submittedName>
</protein>
<dbReference type="KEGG" id="ttq:NIES37_45020"/>
<dbReference type="EMBL" id="AP018248">
    <property type="protein sequence ID" value="BAZ00510.1"/>
    <property type="molecule type" value="Genomic_DNA"/>
</dbReference>
<organism evidence="2 3">
    <name type="scientific">Tolypothrix tenuis PCC 7101</name>
    <dbReference type="NCBI Taxonomy" id="231146"/>
    <lineage>
        <taxon>Bacteria</taxon>
        <taxon>Bacillati</taxon>
        <taxon>Cyanobacteriota</taxon>
        <taxon>Cyanophyceae</taxon>
        <taxon>Nostocales</taxon>
        <taxon>Tolypothrichaceae</taxon>
        <taxon>Tolypothrix</taxon>
    </lineage>
</organism>
<evidence type="ECO:0000256" key="1">
    <source>
        <dbReference type="SAM" id="MobiDB-lite"/>
    </source>
</evidence>
<proteinExistence type="predicted"/>
<accession>A0A1Z4N440</accession>
<evidence type="ECO:0000313" key="3">
    <source>
        <dbReference type="Proteomes" id="UP000218785"/>
    </source>
</evidence>
<keyword evidence="3" id="KW-1185">Reference proteome</keyword>
<dbReference type="AlphaFoldDB" id="A0A1Z4N440"/>
<reference evidence="2 3" key="1">
    <citation type="submission" date="2017-06" db="EMBL/GenBank/DDBJ databases">
        <title>Genome sequencing of cyanobaciteial culture collection at National Institute for Environmental Studies (NIES).</title>
        <authorList>
            <person name="Hirose Y."/>
            <person name="Shimura Y."/>
            <person name="Fujisawa T."/>
            <person name="Nakamura Y."/>
            <person name="Kawachi M."/>
        </authorList>
    </citation>
    <scope>NUCLEOTIDE SEQUENCE [LARGE SCALE GENOMIC DNA]</scope>
    <source>
        <strain evidence="2 3">NIES-37</strain>
    </source>
</reference>
<sequence length="646" mass="72052">MTELPRITTKETSDLRDDYPSLSHLEAGNVAEWLQERKEQLVTRARCIEADADTTRVIGVVVTGASLIFHAVNPLVLVGGLVGGAAWLWFVVEHFSRTKEFAPLPFVRGNMVDALARIGDYDARHAWEENHLAGTITFLPRHEAEEFVFLYSDSNFEQLTQYLVQTEPGKRFHAYRWLLGWYTKLKGRGLPTYDNLHTYLTTVEIDSRLKVDEVTRLQEYQTRQKETLQLPSTPAVDVYARPALEASNEHTPTDPIETPQHTPSMQRSRKEDARRASLLSLPLPARAEKMLALLKQDGFDLTKCVQDQITVIAGNQRGGKGTLMAILAVISQAVTPTLKVHYFTAGGDIYPFQCERLVCRYTYDVGGSDADAQVAKALFSYLKQMDNAADGTYQDVLLVIDEAVALSGYLAPDQREWMIKFLFTRASKKGAQIFIVLHGKNLSSWVGNKTAGMADTFKTGAAFIGCEATSVQVAPLKKIAVATGRYFLTEATNFERSREDGVIGTVPAWLKEVTHPVNGQPDPARTLLTFFPELLVDDVALLARKRVQGAYFTAMDERSTLEQLFHLDAQESDTEAAIAIDDEFFHIVITVIASATTVPISFHAIRNSRKWEGNNPSVKMLRAALAQLVNEKRIQGSEKEGYCSKS</sequence>
<evidence type="ECO:0000313" key="2">
    <source>
        <dbReference type="EMBL" id="BAZ00510.1"/>
    </source>
</evidence>
<gene>
    <name evidence="2" type="ORF">NIES37_45020</name>
</gene>
<dbReference type="Proteomes" id="UP000218785">
    <property type="component" value="Chromosome"/>
</dbReference>
<dbReference type="RefSeq" id="WP_096579445.1">
    <property type="nucleotide sequence ID" value="NZ_CAWNJS010000001.1"/>
</dbReference>